<evidence type="ECO:0000259" key="1">
    <source>
        <dbReference type="Pfam" id="PF13473"/>
    </source>
</evidence>
<feature type="domain" description="EfeO-type cupredoxin-like" evidence="1">
    <location>
        <begin position="11"/>
        <end position="121"/>
    </location>
</feature>
<name>A0A0G1A8F6_9BACT</name>
<dbReference type="SUPFAM" id="SSF49503">
    <property type="entry name" value="Cupredoxins"/>
    <property type="match status" value="1"/>
</dbReference>
<dbReference type="Pfam" id="PF13473">
    <property type="entry name" value="Cupredoxin_1"/>
    <property type="match status" value="1"/>
</dbReference>
<reference evidence="2 3" key="1">
    <citation type="journal article" date="2015" name="Nature">
        <title>rRNA introns, odd ribosomes, and small enigmatic genomes across a large radiation of phyla.</title>
        <authorList>
            <person name="Brown C.T."/>
            <person name="Hug L.A."/>
            <person name="Thomas B.C."/>
            <person name="Sharon I."/>
            <person name="Castelle C.J."/>
            <person name="Singh A."/>
            <person name="Wilkins M.J."/>
            <person name="Williams K.H."/>
            <person name="Banfield J.F."/>
        </authorList>
    </citation>
    <scope>NUCLEOTIDE SEQUENCE [LARGE SCALE GENOMIC DNA]</scope>
</reference>
<proteinExistence type="predicted"/>
<evidence type="ECO:0000313" key="3">
    <source>
        <dbReference type="Proteomes" id="UP000034837"/>
    </source>
</evidence>
<sequence>MKITGLILILLIIAAFCLWVWKTKRKKGTEPFKEDGAQIFNILVKGVYSPDVLRAKLGKKIWINFKREESADCSRFVNFPDWHIRKELPEGEIVTVELSVDKKGVFTFTCDMSMYQGKLIIE</sequence>
<evidence type="ECO:0000313" key="2">
    <source>
        <dbReference type="EMBL" id="KKS57315.1"/>
    </source>
</evidence>
<dbReference type="InterPro" id="IPR028096">
    <property type="entry name" value="EfeO_Cupredoxin"/>
</dbReference>
<accession>A0A0G1A8F6</accession>
<dbReference type="EMBL" id="LCDO01000002">
    <property type="protein sequence ID" value="KKS57315.1"/>
    <property type="molecule type" value="Genomic_DNA"/>
</dbReference>
<dbReference type="AlphaFoldDB" id="A0A0G1A8F6"/>
<dbReference type="Gene3D" id="2.60.40.420">
    <property type="entry name" value="Cupredoxins - blue copper proteins"/>
    <property type="match status" value="1"/>
</dbReference>
<dbReference type="Proteomes" id="UP000034837">
    <property type="component" value="Unassembled WGS sequence"/>
</dbReference>
<gene>
    <name evidence="2" type="ORF">UV20_C0002G0104</name>
</gene>
<comment type="caution">
    <text evidence="2">The sequence shown here is derived from an EMBL/GenBank/DDBJ whole genome shotgun (WGS) entry which is preliminary data.</text>
</comment>
<dbReference type="InterPro" id="IPR008972">
    <property type="entry name" value="Cupredoxin"/>
</dbReference>
<protein>
    <submittedName>
        <fullName evidence="2">Copper-translocating P-type ATPase</fullName>
    </submittedName>
</protein>
<organism evidence="2 3">
    <name type="scientific">Candidatus Magasanikbacteria bacterium GW2011_GWA2_42_32</name>
    <dbReference type="NCBI Taxonomy" id="1619039"/>
    <lineage>
        <taxon>Bacteria</taxon>
        <taxon>Candidatus Magasanikiibacteriota</taxon>
    </lineage>
</organism>